<dbReference type="Proteomes" id="UP000315103">
    <property type="component" value="Unassembled WGS sequence"/>
</dbReference>
<evidence type="ECO:0000313" key="1">
    <source>
        <dbReference type="EMBL" id="TVT28883.1"/>
    </source>
</evidence>
<evidence type="ECO:0000313" key="2">
    <source>
        <dbReference type="Proteomes" id="UP000315103"/>
    </source>
</evidence>
<dbReference type="RefSeq" id="WP_145284489.1">
    <property type="nucleotide sequence ID" value="NZ_VMSJ01000001.1"/>
</dbReference>
<proteinExistence type="predicted"/>
<dbReference type="SUPFAM" id="SSF56300">
    <property type="entry name" value="Metallo-dependent phosphatases"/>
    <property type="match status" value="1"/>
</dbReference>
<dbReference type="InterPro" id="IPR029052">
    <property type="entry name" value="Metallo-depent_PP-like"/>
</dbReference>
<dbReference type="SUPFAM" id="SSF52402">
    <property type="entry name" value="Adenine nucleotide alpha hydrolases-like"/>
    <property type="match status" value="1"/>
</dbReference>
<sequence length="492" mass="58674">MLSKPPIYPFGYIFSDEVIETVPENYDYIMLLEKYYYYYDESMTTNILEKQDYFIIIHGDFVHVGINSEMSKQVLLNHLLISYEKNYDEFLDTLDFIGGRFVVIVGNRETVNIYPDATNTRSTYYTTKKNIVASHAFILQDIFKFDRVDFFSTLPSATNALLNTPFKGIKSLIPNHYFNFYSKKHKRFFPRKNNKYSELSEEKKLELLEHFLKGQLDYFFSEDTNFILSLTGGGDSRVFLALTRSYMDRIHYFTYATTDGTDNSTFTSSTLSMDYNIVKTILKDIPINHTFFFYKDDNKHLTTAEEQALIKNTIGRHSAFLIPYLRDMYPTDNLKHIRGNLMEIGETFYFKKDYQNSNIKNARKVFKNEHRTESAHNQEKTLDEMFNEYISEIQYDQNLFDYHILDMQYWELRMGRWHTEILNTHDIVCDTINPFNHRAVIDLSLSYSYPKRRSRYFQYELINRNYPVLNFYGLNNNKNLYEQFRDTILNLK</sequence>
<keyword evidence="2" id="KW-1185">Reference proteome</keyword>
<dbReference type="Gene3D" id="3.40.50.620">
    <property type="entry name" value="HUPs"/>
    <property type="match status" value="1"/>
</dbReference>
<dbReference type="EMBL" id="VMSJ01000001">
    <property type="protein sequence ID" value="TVT28883.1"/>
    <property type="molecule type" value="Genomic_DNA"/>
</dbReference>
<accession>A0A558AX95</accession>
<evidence type="ECO:0008006" key="3">
    <source>
        <dbReference type="Google" id="ProtNLM"/>
    </source>
</evidence>
<organism evidence="1 2">
    <name type="scientific">Salinicoccus cyprini</name>
    <dbReference type="NCBI Taxonomy" id="2493691"/>
    <lineage>
        <taxon>Bacteria</taxon>
        <taxon>Bacillati</taxon>
        <taxon>Bacillota</taxon>
        <taxon>Bacilli</taxon>
        <taxon>Bacillales</taxon>
        <taxon>Staphylococcaceae</taxon>
        <taxon>Salinicoccus</taxon>
    </lineage>
</organism>
<comment type="caution">
    <text evidence="1">The sequence shown here is derived from an EMBL/GenBank/DDBJ whole genome shotgun (WGS) entry which is preliminary data.</text>
</comment>
<name>A0A558AX95_9STAP</name>
<dbReference type="OrthoDB" id="2462219at2"/>
<dbReference type="InterPro" id="IPR014729">
    <property type="entry name" value="Rossmann-like_a/b/a_fold"/>
</dbReference>
<dbReference type="AlphaFoldDB" id="A0A558AX95"/>
<reference evidence="1 2" key="1">
    <citation type="submission" date="2019-07" db="EMBL/GenBank/DDBJ databases">
        <title>Salinicoccus cyprini sp. nov., isolated from gastro-intestinal tract of mirror carp, Cyprinus carpio var. specularis, collected from Gobind Sagar Reservoir, Himachal Pradesh, India.</title>
        <authorList>
            <person name="Talwar C."/>
            <person name="Singh A.K."/>
            <person name="Lal R."/>
            <person name="Negi R.K."/>
        </authorList>
    </citation>
    <scope>NUCLEOTIDE SEQUENCE [LARGE SCALE GENOMIC DNA]</scope>
    <source>
        <strain evidence="1 2">CT19</strain>
    </source>
</reference>
<gene>
    <name evidence="1" type="ORF">FO441_00970</name>
</gene>
<protein>
    <recommendedName>
        <fullName evidence="3">Asparagine synthetase domain-containing protein</fullName>
    </recommendedName>
</protein>